<dbReference type="InterPro" id="IPR024079">
    <property type="entry name" value="MetalloPept_cat_dom_sf"/>
</dbReference>
<evidence type="ECO:0000313" key="7">
    <source>
        <dbReference type="EMBL" id="CAB3977918.1"/>
    </source>
</evidence>
<dbReference type="InterPro" id="IPR012962">
    <property type="entry name" value="Pept_M54_archaemetzincn"/>
</dbReference>
<accession>A0A7D9D654</accession>
<evidence type="ECO:0000313" key="8">
    <source>
        <dbReference type="Proteomes" id="UP001152795"/>
    </source>
</evidence>
<keyword evidence="6" id="KW-0482">Metalloprotease</keyword>
<evidence type="ECO:0000256" key="4">
    <source>
        <dbReference type="ARBA" id="ARBA00022801"/>
    </source>
</evidence>
<evidence type="ECO:0000256" key="5">
    <source>
        <dbReference type="ARBA" id="ARBA00022833"/>
    </source>
</evidence>
<evidence type="ECO:0000256" key="1">
    <source>
        <dbReference type="ARBA" id="ARBA00001947"/>
    </source>
</evidence>
<keyword evidence="2" id="KW-0645">Protease</keyword>
<dbReference type="PANTHER" id="PTHR15910:SF1">
    <property type="entry name" value="ARCHAEMETZINCIN-2"/>
    <property type="match status" value="1"/>
</dbReference>
<comment type="cofactor">
    <cofactor evidence="1">
        <name>Zn(2+)</name>
        <dbReference type="ChEBI" id="CHEBI:29105"/>
    </cofactor>
</comment>
<dbReference type="AlphaFoldDB" id="A0A7D9D654"/>
<name>A0A7D9D654_PARCT</name>
<sequence>MVIQQRAIVGNLKKFPSGIQQLFALGSNFHSCPQTNGLFRPFDCMDNINGDQDRSDRSNAKGEIKTRPLSQTYPQWKVMCDVQKLHSLHKRKRFKGRILYILPLGTVDEKETVDSLINEYNQENGPPNNCSNFLHVVMKFMSLFFYGMEVKLLPFQDINSLGFTMRVHGRTNRNQVLVTDILDYLNKVRPNDSFCTIGWSSLDLYPCSELNFVLGEASFDTGCAVISFGHYADIATKEGVGKNSETVVHDDLRNLSGTSCTSVASCLSSDQHDEYPRWDCTNLDDKVVWRVLKVLTHEVCHLVGMHHCTFFSCLMNESSNVSQAQNQPLFLCPVCLRKLHKFLQFAIVSRYKMLKDFLELHCTIFATRQLSVSCNNQTDTTDCIDHSKHINGLAAVPEDKTYDTYTFQKFRISSNWLDRVLIFIGNA</sequence>
<keyword evidence="5" id="KW-0862">Zinc</keyword>
<dbReference type="SUPFAM" id="SSF55486">
    <property type="entry name" value="Metalloproteases ('zincins'), catalytic domain"/>
    <property type="match status" value="1"/>
</dbReference>
<organism evidence="7 8">
    <name type="scientific">Paramuricea clavata</name>
    <name type="common">Red gorgonian</name>
    <name type="synonym">Violescent sea-whip</name>
    <dbReference type="NCBI Taxonomy" id="317549"/>
    <lineage>
        <taxon>Eukaryota</taxon>
        <taxon>Metazoa</taxon>
        <taxon>Cnidaria</taxon>
        <taxon>Anthozoa</taxon>
        <taxon>Octocorallia</taxon>
        <taxon>Malacalcyonacea</taxon>
        <taxon>Plexauridae</taxon>
        <taxon>Paramuricea</taxon>
    </lineage>
</organism>
<dbReference type="GO" id="GO:0008237">
    <property type="term" value="F:metallopeptidase activity"/>
    <property type="evidence" value="ECO:0007669"/>
    <property type="project" value="UniProtKB-KW"/>
</dbReference>
<dbReference type="EMBL" id="CACRXK020000079">
    <property type="protein sequence ID" value="CAB3977918.1"/>
    <property type="molecule type" value="Genomic_DNA"/>
</dbReference>
<keyword evidence="3" id="KW-0479">Metal-binding</keyword>
<evidence type="ECO:0000256" key="2">
    <source>
        <dbReference type="ARBA" id="ARBA00022670"/>
    </source>
</evidence>
<keyword evidence="4" id="KW-0378">Hydrolase</keyword>
<reference evidence="7" key="1">
    <citation type="submission" date="2020-04" db="EMBL/GenBank/DDBJ databases">
        <authorList>
            <person name="Alioto T."/>
            <person name="Alioto T."/>
            <person name="Gomez Garrido J."/>
        </authorList>
    </citation>
    <scope>NUCLEOTIDE SEQUENCE</scope>
    <source>
        <strain evidence="7">A484AB</strain>
    </source>
</reference>
<keyword evidence="8" id="KW-1185">Reference proteome</keyword>
<dbReference type="Gene3D" id="3.40.390.10">
    <property type="entry name" value="Collagenase (Catalytic Domain)"/>
    <property type="match status" value="1"/>
</dbReference>
<dbReference type="Proteomes" id="UP001152795">
    <property type="component" value="Unassembled WGS sequence"/>
</dbReference>
<dbReference type="PANTHER" id="PTHR15910">
    <property type="entry name" value="ARCHAEMETZINCIN"/>
    <property type="match status" value="1"/>
</dbReference>
<protein>
    <submittedName>
        <fullName evidence="7">Archaemetzincin-2</fullName>
    </submittedName>
</protein>
<dbReference type="GO" id="GO:0006508">
    <property type="term" value="P:proteolysis"/>
    <property type="evidence" value="ECO:0007669"/>
    <property type="project" value="UniProtKB-KW"/>
</dbReference>
<comment type="caution">
    <text evidence="7">The sequence shown here is derived from an EMBL/GenBank/DDBJ whole genome shotgun (WGS) entry which is preliminary data.</text>
</comment>
<dbReference type="GO" id="GO:0046872">
    <property type="term" value="F:metal ion binding"/>
    <property type="evidence" value="ECO:0007669"/>
    <property type="project" value="UniProtKB-KW"/>
</dbReference>
<evidence type="ECO:0000256" key="3">
    <source>
        <dbReference type="ARBA" id="ARBA00022723"/>
    </source>
</evidence>
<dbReference type="OrthoDB" id="2365600at2759"/>
<proteinExistence type="predicted"/>
<gene>
    <name evidence="7" type="ORF">PACLA_8A050090</name>
</gene>
<dbReference type="CDD" id="cd11375">
    <property type="entry name" value="Peptidase_M54"/>
    <property type="match status" value="1"/>
</dbReference>
<dbReference type="Pfam" id="PF07998">
    <property type="entry name" value="Peptidase_M54"/>
    <property type="match status" value="1"/>
</dbReference>
<evidence type="ECO:0000256" key="6">
    <source>
        <dbReference type="ARBA" id="ARBA00023049"/>
    </source>
</evidence>